<feature type="transmembrane region" description="Helical" evidence="7">
    <location>
        <begin position="152"/>
        <end position="175"/>
    </location>
</feature>
<dbReference type="GO" id="GO:0016020">
    <property type="term" value="C:membrane"/>
    <property type="evidence" value="ECO:0007669"/>
    <property type="project" value="UniProtKB-SubCell"/>
</dbReference>
<feature type="transmembrane region" description="Helical" evidence="7">
    <location>
        <begin position="555"/>
        <end position="580"/>
    </location>
</feature>
<evidence type="ECO:0000256" key="6">
    <source>
        <dbReference type="ARBA" id="ARBA00023136"/>
    </source>
</evidence>
<evidence type="ECO:0000256" key="1">
    <source>
        <dbReference type="ARBA" id="ARBA00004141"/>
    </source>
</evidence>
<keyword evidence="8" id="KW-1185">Reference proteome</keyword>
<feature type="transmembrane region" description="Helical" evidence="7">
    <location>
        <begin position="404"/>
        <end position="437"/>
    </location>
</feature>
<evidence type="ECO:0000256" key="3">
    <source>
        <dbReference type="ARBA" id="ARBA00022448"/>
    </source>
</evidence>
<organism evidence="8 9">
    <name type="scientific">Dioscorea cayennensis subsp. rotundata</name>
    <name type="common">White Guinea yam</name>
    <name type="synonym">Dioscorea rotundata</name>
    <dbReference type="NCBI Taxonomy" id="55577"/>
    <lineage>
        <taxon>Eukaryota</taxon>
        <taxon>Viridiplantae</taxon>
        <taxon>Streptophyta</taxon>
        <taxon>Embryophyta</taxon>
        <taxon>Tracheophyta</taxon>
        <taxon>Spermatophyta</taxon>
        <taxon>Magnoliopsida</taxon>
        <taxon>Liliopsida</taxon>
        <taxon>Dioscoreales</taxon>
        <taxon>Dioscoreaceae</taxon>
        <taxon>Dioscorea</taxon>
    </lineage>
</organism>
<dbReference type="Pfam" id="PF03169">
    <property type="entry name" value="OPT"/>
    <property type="match status" value="2"/>
</dbReference>
<evidence type="ECO:0000256" key="7">
    <source>
        <dbReference type="SAM" id="Phobius"/>
    </source>
</evidence>
<feature type="transmembrane region" description="Helical" evidence="7">
    <location>
        <begin position="457"/>
        <end position="480"/>
    </location>
</feature>
<feature type="transmembrane region" description="Helical" evidence="7">
    <location>
        <begin position="340"/>
        <end position="364"/>
    </location>
</feature>
<dbReference type="RefSeq" id="XP_039134335.1">
    <property type="nucleotide sequence ID" value="XM_039278401.1"/>
</dbReference>
<name>A0AB40C3J6_DIOCR</name>
<dbReference type="GeneID" id="120271722"/>
<dbReference type="InterPro" id="IPR004813">
    <property type="entry name" value="OPT"/>
</dbReference>
<feature type="transmembrane region" description="Helical" evidence="7">
    <location>
        <begin position="518"/>
        <end position="535"/>
    </location>
</feature>
<evidence type="ECO:0000256" key="2">
    <source>
        <dbReference type="ARBA" id="ARBA00010276"/>
    </source>
</evidence>
<dbReference type="PANTHER" id="PTHR31645">
    <property type="entry name" value="OLIGOPEPTIDE TRANSPORTER YGL114W-RELATED"/>
    <property type="match status" value="1"/>
</dbReference>
<gene>
    <name evidence="9" type="primary">LOC120271722</name>
</gene>
<feature type="transmembrane region" description="Helical" evidence="7">
    <location>
        <begin position="102"/>
        <end position="120"/>
    </location>
</feature>
<feature type="transmembrane region" description="Helical" evidence="7">
    <location>
        <begin position="71"/>
        <end position="90"/>
    </location>
</feature>
<comment type="subcellular location">
    <subcellularLocation>
        <location evidence="1">Membrane</location>
        <topology evidence="1">Multi-pass membrane protein</topology>
    </subcellularLocation>
</comment>
<keyword evidence="3" id="KW-0813">Transport</keyword>
<protein>
    <submittedName>
        <fullName evidence="9">Probable metal-nicotianamine transporter YSL12</fullName>
    </submittedName>
</protein>
<sequence>MASGKLGDTTRLNTDEPSVERHFEGVEVLEWNKQLTARVFIVCLFIGSFMTILLMKLNIVTAFILTGTIPPYLLSLFILKTWTIILDTIGILKNPITRQETVVMHGCLVGYFSIVYYGGFSNALLGMSSLVAKQFEQGRGGNNWTTIRPGWMIMYLFLVNFIGLFTLIPVAKILILRLRLTYPSGCNVSHFINVIHMPTEALHKRFYTSISPGQIAIGLICPQIVSISYLIGGFISWGIIWPIFKSKEGIWYPLGKAQTLHGLYGYKILLTTAVLLGEGLFHVSVILFKGFHDTYLKKKQKGFIVPLHEHHHRHNTDASMMANLSYDDRLRTKMFLKGHIPTPITIGGFLLTGTISAVAIPFIFPQVEPIHIAVAYIIAPVLNFCNAYGVGVSDFSFAPGYGRFAIFLFGSWIGLSQGGVLGSLVASSVVVAVMLPATDLIQNLKLAYMTLTSPRSLLIGQAIGTAMGCVFGPIVFYYYYNLPDFGQPDSEYPIYGGKTYRALAIAATQGSEGLPKHALLFAVIFFFISLALNIVKELSKSMNLGLHPYIPYPVAMAIPFYLSANFSFDVGVGSLILYVWNRVDRRSAGLNVPTVASGLFAGDAFWSLVAALLYNQVPPVCVRFFSREDYMNLENNLKKYPL</sequence>
<evidence type="ECO:0000256" key="5">
    <source>
        <dbReference type="ARBA" id="ARBA00022989"/>
    </source>
</evidence>
<dbReference type="InterPro" id="IPR045035">
    <property type="entry name" value="YSL-like"/>
</dbReference>
<evidence type="ECO:0000256" key="4">
    <source>
        <dbReference type="ARBA" id="ARBA00022692"/>
    </source>
</evidence>
<dbReference type="PANTHER" id="PTHR31645:SF22">
    <property type="entry name" value="METAL-NICOTIANAMINE TRANSPORTER YSL7-RELATED"/>
    <property type="match status" value="1"/>
</dbReference>
<evidence type="ECO:0000313" key="8">
    <source>
        <dbReference type="Proteomes" id="UP001515500"/>
    </source>
</evidence>
<evidence type="ECO:0000313" key="9">
    <source>
        <dbReference type="RefSeq" id="XP_039134335.1"/>
    </source>
</evidence>
<feature type="transmembrane region" description="Helical" evidence="7">
    <location>
        <begin position="264"/>
        <end position="288"/>
    </location>
</feature>
<keyword evidence="6 7" id="KW-0472">Membrane</keyword>
<feature type="transmembrane region" description="Helical" evidence="7">
    <location>
        <begin position="592"/>
        <end position="614"/>
    </location>
</feature>
<comment type="similarity">
    <text evidence="2">Belongs to the YSL (TC 2.A.67.2) family.</text>
</comment>
<feature type="transmembrane region" description="Helical" evidence="7">
    <location>
        <begin position="370"/>
        <end position="392"/>
    </location>
</feature>
<accession>A0AB40C3J6</accession>
<feature type="transmembrane region" description="Helical" evidence="7">
    <location>
        <begin position="215"/>
        <end position="244"/>
    </location>
</feature>
<dbReference type="NCBIfam" id="TIGR00728">
    <property type="entry name" value="OPT_sfam"/>
    <property type="match status" value="1"/>
</dbReference>
<dbReference type="Proteomes" id="UP001515500">
    <property type="component" value="Chromosome 11"/>
</dbReference>
<keyword evidence="4 7" id="KW-0812">Transmembrane</keyword>
<reference evidence="9" key="1">
    <citation type="submission" date="2025-08" db="UniProtKB">
        <authorList>
            <consortium name="RefSeq"/>
        </authorList>
    </citation>
    <scope>IDENTIFICATION</scope>
</reference>
<keyword evidence="5 7" id="KW-1133">Transmembrane helix</keyword>
<feature type="transmembrane region" description="Helical" evidence="7">
    <location>
        <begin position="39"/>
        <end position="65"/>
    </location>
</feature>
<proteinExistence type="inferred from homology"/>
<dbReference type="AlphaFoldDB" id="A0AB40C3J6"/>
<dbReference type="GO" id="GO:0035673">
    <property type="term" value="F:oligopeptide transmembrane transporter activity"/>
    <property type="evidence" value="ECO:0007669"/>
    <property type="project" value="InterPro"/>
</dbReference>